<dbReference type="Pfam" id="PF12706">
    <property type="entry name" value="Lactamase_B_2"/>
    <property type="match status" value="1"/>
</dbReference>
<feature type="domain" description="Metallo-beta-lactamase" evidence="2">
    <location>
        <begin position="32"/>
        <end position="233"/>
    </location>
</feature>
<dbReference type="Proteomes" id="UP000794436">
    <property type="component" value="Unassembled WGS sequence"/>
</dbReference>
<comment type="caution">
    <text evidence="3">The sequence shown here is derived from an EMBL/GenBank/DDBJ whole genome shotgun (WGS) entry which is preliminary data.</text>
</comment>
<evidence type="ECO:0000259" key="2">
    <source>
        <dbReference type="Pfam" id="PF12706"/>
    </source>
</evidence>
<protein>
    <recommendedName>
        <fullName evidence="2">Metallo-beta-lactamase domain-containing protein</fullName>
    </recommendedName>
</protein>
<dbReference type="SUPFAM" id="SSF56281">
    <property type="entry name" value="Metallo-hydrolase/oxidoreductase"/>
    <property type="match status" value="1"/>
</dbReference>
<dbReference type="InterPro" id="IPR001279">
    <property type="entry name" value="Metallo-B-lactamas"/>
</dbReference>
<evidence type="ECO:0000313" key="3">
    <source>
        <dbReference type="EMBL" id="TMW61655.1"/>
    </source>
</evidence>
<name>A0A8K1CF44_PYTOL</name>
<sequence length="274" mass="29320">MASTTTPSSFTSSVFMTHISTATAILSIDGINFLIDPAFDSAGSEYPIGKVKLVRFDGPALQLHDLPPIDAILLSHEDHPDNLDPSGRTLLNGRRVLTTQAGAKNLAPRPGVQGLAPWETVELLAAGKTFRITATPCDHLPGGECIGFVVHTDSFGVDANGRPNVIYVSGDTVYMESVAQRLRAEYNVVLAVLNLGAAMVSLPTGPTMITMDGKQAVQLTREIEADVMIPLHYESWGHFAQGKDGIQEVFNGPDAKELKSSVAWLEPGVCTRVV</sequence>
<keyword evidence="4" id="KW-1185">Reference proteome</keyword>
<dbReference type="InterPro" id="IPR050114">
    <property type="entry name" value="UPF0173_UPF0282_UlaG_hydrolase"/>
</dbReference>
<dbReference type="AlphaFoldDB" id="A0A8K1CF44"/>
<dbReference type="PANTHER" id="PTHR43546">
    <property type="entry name" value="UPF0173 METAL-DEPENDENT HYDROLASE MJ1163-RELATED"/>
    <property type="match status" value="1"/>
</dbReference>
<dbReference type="EMBL" id="SPLM01000075">
    <property type="protein sequence ID" value="TMW61655.1"/>
    <property type="molecule type" value="Genomic_DNA"/>
</dbReference>
<evidence type="ECO:0000313" key="4">
    <source>
        <dbReference type="Proteomes" id="UP000794436"/>
    </source>
</evidence>
<keyword evidence="1" id="KW-0378">Hydrolase</keyword>
<dbReference type="OrthoDB" id="332863at2759"/>
<organism evidence="3 4">
    <name type="scientific">Pythium oligandrum</name>
    <name type="common">Mycoparasitic fungus</name>
    <dbReference type="NCBI Taxonomy" id="41045"/>
    <lineage>
        <taxon>Eukaryota</taxon>
        <taxon>Sar</taxon>
        <taxon>Stramenopiles</taxon>
        <taxon>Oomycota</taxon>
        <taxon>Peronosporomycetes</taxon>
        <taxon>Pythiales</taxon>
        <taxon>Pythiaceae</taxon>
        <taxon>Pythium</taxon>
    </lineage>
</organism>
<accession>A0A8K1CF44</accession>
<evidence type="ECO:0000256" key="1">
    <source>
        <dbReference type="ARBA" id="ARBA00022801"/>
    </source>
</evidence>
<proteinExistence type="predicted"/>
<dbReference type="Gene3D" id="3.60.15.10">
    <property type="entry name" value="Ribonuclease Z/Hydroxyacylglutathione hydrolase-like"/>
    <property type="match status" value="1"/>
</dbReference>
<gene>
    <name evidence="3" type="ORF">Poli38472_010718</name>
</gene>
<dbReference type="GO" id="GO:0016787">
    <property type="term" value="F:hydrolase activity"/>
    <property type="evidence" value="ECO:0007669"/>
    <property type="project" value="UniProtKB-KW"/>
</dbReference>
<reference evidence="3" key="1">
    <citation type="submission" date="2019-03" db="EMBL/GenBank/DDBJ databases">
        <title>Long read genome sequence of the mycoparasitic Pythium oligandrum ATCC 38472 isolated from sugarbeet rhizosphere.</title>
        <authorList>
            <person name="Gaulin E."/>
        </authorList>
    </citation>
    <scope>NUCLEOTIDE SEQUENCE</scope>
    <source>
        <strain evidence="3">ATCC 38472_TT</strain>
    </source>
</reference>
<dbReference type="PANTHER" id="PTHR43546:SF9">
    <property type="entry name" value="L-ASCORBATE-6-PHOSPHATE LACTONASE ULAG-RELATED"/>
    <property type="match status" value="1"/>
</dbReference>
<dbReference type="InterPro" id="IPR036866">
    <property type="entry name" value="RibonucZ/Hydroxyglut_hydro"/>
</dbReference>